<dbReference type="GO" id="GO:0005737">
    <property type="term" value="C:cytoplasm"/>
    <property type="evidence" value="ECO:0007669"/>
    <property type="project" value="TreeGrafter"/>
</dbReference>
<dbReference type="InterPro" id="IPR022830">
    <property type="entry name" value="Indigdn_synthA-like"/>
</dbReference>
<evidence type="ECO:0000256" key="1">
    <source>
        <dbReference type="ARBA" id="ARBA00022723"/>
    </source>
</evidence>
<keyword evidence="3" id="KW-0464">Manganese</keyword>
<comment type="caution">
    <text evidence="6">The sequence shown here is derived from an EMBL/GenBank/DDBJ whole genome shotgun (WGS) entry which is preliminary data.</text>
</comment>
<keyword evidence="4" id="KW-0456">Lyase</keyword>
<sequence length="71" mass="7306">DQLDPALHDRVLAEALGACRERGISGQGVTPFLLDQLMRRTGGASLEANLAAVRGNVALAARIAVAAAVAR</sequence>
<organism evidence="6">
    <name type="scientific">Streptomyces sp. SID7499</name>
    <dbReference type="NCBI Taxonomy" id="2706086"/>
    <lineage>
        <taxon>Bacteria</taxon>
        <taxon>Bacillati</taxon>
        <taxon>Actinomycetota</taxon>
        <taxon>Actinomycetes</taxon>
        <taxon>Kitasatosporales</taxon>
        <taxon>Streptomycetaceae</taxon>
        <taxon>Streptomyces</taxon>
    </lineage>
</organism>
<keyword evidence="2" id="KW-0378">Hydrolase</keyword>
<accession>A0A6G3XG82</accession>
<proteinExistence type="predicted"/>
<dbReference type="InterPro" id="IPR007342">
    <property type="entry name" value="PsuG"/>
</dbReference>
<keyword evidence="1" id="KW-0479">Metal-binding</keyword>
<dbReference type="PANTHER" id="PTHR42909">
    <property type="entry name" value="ZGC:136858"/>
    <property type="match status" value="1"/>
</dbReference>
<evidence type="ECO:0000313" key="6">
    <source>
        <dbReference type="EMBL" id="NEE16540.1"/>
    </source>
</evidence>
<dbReference type="EMBL" id="JAAGMN010006159">
    <property type="protein sequence ID" value="NEE16540.1"/>
    <property type="molecule type" value="Genomic_DNA"/>
</dbReference>
<dbReference type="SUPFAM" id="SSF110581">
    <property type="entry name" value="Indigoidine synthase A-like"/>
    <property type="match status" value="1"/>
</dbReference>
<gene>
    <name evidence="6" type="ORF">G3M58_60025</name>
</gene>
<feature type="non-terminal residue" evidence="6">
    <location>
        <position position="1"/>
    </location>
</feature>
<evidence type="ECO:0000256" key="4">
    <source>
        <dbReference type="ARBA" id="ARBA00023239"/>
    </source>
</evidence>
<evidence type="ECO:0000256" key="3">
    <source>
        <dbReference type="ARBA" id="ARBA00023211"/>
    </source>
</evidence>
<protein>
    <submittedName>
        <fullName evidence="6">Pseudouridine-5'-phosphate glycosidase</fullName>
    </submittedName>
</protein>
<dbReference type="AlphaFoldDB" id="A0A6G3XG82"/>
<dbReference type="GO" id="GO:0004730">
    <property type="term" value="F:pseudouridylate synthase activity"/>
    <property type="evidence" value="ECO:0007669"/>
    <property type="project" value="InterPro"/>
</dbReference>
<dbReference type="GO" id="GO:0046872">
    <property type="term" value="F:metal ion binding"/>
    <property type="evidence" value="ECO:0007669"/>
    <property type="project" value="UniProtKB-KW"/>
</dbReference>
<name>A0A6G3XG82_9ACTN</name>
<keyword evidence="5 6" id="KW-0326">Glycosidase</keyword>
<dbReference type="Gene3D" id="3.40.1790.10">
    <property type="entry name" value="Indigoidine synthase domain"/>
    <property type="match status" value="1"/>
</dbReference>
<dbReference type="PANTHER" id="PTHR42909:SF1">
    <property type="entry name" value="CARBOHYDRATE KINASE PFKB DOMAIN-CONTAINING PROTEIN"/>
    <property type="match status" value="1"/>
</dbReference>
<dbReference type="Pfam" id="PF04227">
    <property type="entry name" value="Indigoidine_A"/>
    <property type="match status" value="1"/>
</dbReference>
<dbReference type="GO" id="GO:0016798">
    <property type="term" value="F:hydrolase activity, acting on glycosyl bonds"/>
    <property type="evidence" value="ECO:0007669"/>
    <property type="project" value="UniProtKB-KW"/>
</dbReference>
<evidence type="ECO:0000256" key="2">
    <source>
        <dbReference type="ARBA" id="ARBA00022801"/>
    </source>
</evidence>
<reference evidence="6" key="1">
    <citation type="submission" date="2020-01" db="EMBL/GenBank/DDBJ databases">
        <title>Insect and environment-associated Actinomycetes.</title>
        <authorList>
            <person name="Currrie C."/>
            <person name="Chevrette M."/>
            <person name="Carlson C."/>
            <person name="Stubbendieck R."/>
            <person name="Wendt-Pienkowski E."/>
        </authorList>
    </citation>
    <scope>NUCLEOTIDE SEQUENCE</scope>
    <source>
        <strain evidence="6">SID7499</strain>
    </source>
</reference>
<evidence type="ECO:0000256" key="5">
    <source>
        <dbReference type="ARBA" id="ARBA00023295"/>
    </source>
</evidence>